<evidence type="ECO:0000313" key="4">
    <source>
        <dbReference type="EMBL" id="SDK80196.1"/>
    </source>
</evidence>
<organism evidence="4 5">
    <name type="scientific">Aliiruegeria lutimaris</name>
    <dbReference type="NCBI Taxonomy" id="571298"/>
    <lineage>
        <taxon>Bacteria</taxon>
        <taxon>Pseudomonadati</taxon>
        <taxon>Pseudomonadota</taxon>
        <taxon>Alphaproteobacteria</taxon>
        <taxon>Rhodobacterales</taxon>
        <taxon>Roseobacteraceae</taxon>
        <taxon>Aliiruegeria</taxon>
    </lineage>
</organism>
<protein>
    <submittedName>
        <fullName evidence="4">LysM domain-containing protein</fullName>
    </submittedName>
</protein>
<dbReference type="SMART" id="SM00257">
    <property type="entry name" value="LysM"/>
    <property type="match status" value="1"/>
</dbReference>
<sequence length="527" mass="54473">MSVKETLGRTGGIAAMAAAVAAAGLAYFLYLGQTPENPAPVTQLPMDAAQPEGLSGSGPVPAQPDSSAAPPPATASSGEATAVPENAPAAVADADSEKVATEESPDAKEDTAADAPAIELPRFSDMRLDAEGTAVIAGTAPADFEVQVREGEIALASAKANASGDFAMVFYLPPTGAARVLYLVAVDEKGREYRSEQSAILTPPVAPAPVPEEVEVAAAEAIAPDQARLPGAADVPDAEGASAGKEPSETAARGTEQAQEETAELPAVADVAKPQTAEGDTVAGDTVAAETPGKEAAETTAQAPDEPAVEPAEETLVAEQPEPVGSVSEATSDAVPTVLLAGHEGVELLQPATASMERLLDRVVIDIISYSDDGSVSLSGRAAMSMPRADRVQVYLNNKPVQTTAIALDGSWKMRLPPVKPGIYTLRVDQVDAAGGVVARFETPFKREDPMDLARMTPTDLVPGGLAASVITVQPGYTLWGIATDRYGSGFDYVQIFEANRNQIRDPDLIYPGQVFDLPDKEEDPAE</sequence>
<dbReference type="PROSITE" id="PS51782">
    <property type="entry name" value="LYSM"/>
    <property type="match status" value="1"/>
</dbReference>
<dbReference type="RefSeq" id="WP_093161430.1">
    <property type="nucleotide sequence ID" value="NZ_FNEK01000054.1"/>
</dbReference>
<feature type="domain" description="LysM" evidence="3">
    <location>
        <begin position="469"/>
        <end position="518"/>
    </location>
</feature>
<dbReference type="Gene3D" id="3.10.350.10">
    <property type="entry name" value="LysM domain"/>
    <property type="match status" value="1"/>
</dbReference>
<evidence type="ECO:0000313" key="5">
    <source>
        <dbReference type="Proteomes" id="UP000199382"/>
    </source>
</evidence>
<dbReference type="CDD" id="cd00118">
    <property type="entry name" value="LysM"/>
    <property type="match status" value="1"/>
</dbReference>
<dbReference type="PANTHER" id="PTHR34700:SF4">
    <property type="entry name" value="PHAGE-LIKE ELEMENT PBSX PROTEIN XKDP"/>
    <property type="match status" value="1"/>
</dbReference>
<dbReference type="InterPro" id="IPR052196">
    <property type="entry name" value="Bact_Kbp"/>
</dbReference>
<feature type="region of interest" description="Disordered" evidence="1">
    <location>
        <begin position="225"/>
        <end position="310"/>
    </location>
</feature>
<gene>
    <name evidence="4" type="ORF">SAMN04488026_105434</name>
</gene>
<dbReference type="PANTHER" id="PTHR34700">
    <property type="entry name" value="POTASSIUM BINDING PROTEIN KBP"/>
    <property type="match status" value="1"/>
</dbReference>
<feature type="transmembrane region" description="Helical" evidence="2">
    <location>
        <begin position="12"/>
        <end position="30"/>
    </location>
</feature>
<feature type="region of interest" description="Disordered" evidence="1">
    <location>
        <begin position="36"/>
        <end position="116"/>
    </location>
</feature>
<dbReference type="EMBL" id="FNEK01000054">
    <property type="protein sequence ID" value="SDK80196.1"/>
    <property type="molecule type" value="Genomic_DNA"/>
</dbReference>
<keyword evidence="5" id="KW-1185">Reference proteome</keyword>
<dbReference type="STRING" id="571298.SAMN04488026_105434"/>
<dbReference type="Proteomes" id="UP000199382">
    <property type="component" value="Unassembled WGS sequence"/>
</dbReference>
<proteinExistence type="predicted"/>
<reference evidence="4 5" key="1">
    <citation type="submission" date="2016-10" db="EMBL/GenBank/DDBJ databases">
        <authorList>
            <person name="de Groot N.N."/>
        </authorList>
    </citation>
    <scope>NUCLEOTIDE SEQUENCE [LARGE SCALE GENOMIC DNA]</scope>
    <source>
        <strain evidence="4 5">DSM 25294</strain>
    </source>
</reference>
<dbReference type="InterPro" id="IPR018392">
    <property type="entry name" value="LysM"/>
</dbReference>
<evidence type="ECO:0000259" key="3">
    <source>
        <dbReference type="PROSITE" id="PS51782"/>
    </source>
</evidence>
<keyword evidence="2" id="KW-1133">Transmembrane helix</keyword>
<feature type="compositionally biased region" description="Basic and acidic residues" evidence="1">
    <location>
        <begin position="95"/>
        <end position="111"/>
    </location>
</feature>
<dbReference type="AlphaFoldDB" id="A0A1G9EVL1"/>
<dbReference type="Pfam" id="PF01476">
    <property type="entry name" value="LysM"/>
    <property type="match status" value="1"/>
</dbReference>
<accession>A0A1G9EVL1</accession>
<dbReference type="InterPro" id="IPR036779">
    <property type="entry name" value="LysM_dom_sf"/>
</dbReference>
<evidence type="ECO:0000256" key="2">
    <source>
        <dbReference type="SAM" id="Phobius"/>
    </source>
</evidence>
<dbReference type="OrthoDB" id="370541at2"/>
<name>A0A1G9EVL1_9RHOB</name>
<keyword evidence="2" id="KW-0812">Transmembrane</keyword>
<evidence type="ECO:0000256" key="1">
    <source>
        <dbReference type="SAM" id="MobiDB-lite"/>
    </source>
</evidence>
<keyword evidence="2" id="KW-0472">Membrane</keyword>
<feature type="compositionally biased region" description="Low complexity" evidence="1">
    <location>
        <begin position="59"/>
        <end position="80"/>
    </location>
</feature>